<keyword evidence="2" id="KW-1185">Reference proteome</keyword>
<accession>A0ACB5R763</accession>
<organism evidence="1 2">
    <name type="scientific">Inconstantimicrobium mannanitabidum</name>
    <dbReference type="NCBI Taxonomy" id="1604901"/>
    <lineage>
        <taxon>Bacteria</taxon>
        <taxon>Bacillati</taxon>
        <taxon>Bacillota</taxon>
        <taxon>Clostridia</taxon>
        <taxon>Eubacteriales</taxon>
        <taxon>Clostridiaceae</taxon>
        <taxon>Inconstantimicrobium</taxon>
    </lineage>
</organism>
<sequence>MKKKGKYVLVGIILASFVTIMNFQNKSYAGSNTNINQARQELANLEKLDVSEIEKKIEEKNKPAVVEEEAQVTANSNIDFKKYFENSVFMGDSITEALSEYAYLDPYNVLAKKGQTVVMAKQSVPNLKAMHPARVFLLYGMNDVESYDSVYFKQQYTQLISQIKAVLPSAQIYVQAPFPVLSKAVFSGKMLTNDNINKFRQAVKEMCDEQNVKYVDVTVLVKDSSMYEPDGIHFKYDFYKTYLTYMHDIINK</sequence>
<comment type="caution">
    <text evidence="1">The sequence shown here is derived from an EMBL/GenBank/DDBJ whole genome shotgun (WGS) entry which is preliminary data.</text>
</comment>
<proteinExistence type="predicted"/>
<dbReference type="EMBL" id="BROD01000001">
    <property type="protein sequence ID" value="GKX64801.1"/>
    <property type="molecule type" value="Genomic_DNA"/>
</dbReference>
<dbReference type="Proteomes" id="UP001058074">
    <property type="component" value="Unassembled WGS sequence"/>
</dbReference>
<reference evidence="1" key="1">
    <citation type="journal article" date="2025" name="Int. J. Syst. Evol. Microbiol.">
        <title>Inconstantimicrobium mannanitabidum sp. nov., a novel member of the family Clostridiaceae isolated from anoxic soil under the treatment of reductive soil disinfestation.</title>
        <authorList>
            <person name="Ueki A."/>
            <person name="Tonouchi A."/>
            <person name="Honma S."/>
            <person name="Kaku N."/>
            <person name="Ueki K."/>
        </authorList>
    </citation>
    <scope>NUCLEOTIDE SEQUENCE</scope>
    <source>
        <strain evidence="1">TW13</strain>
    </source>
</reference>
<evidence type="ECO:0000313" key="2">
    <source>
        <dbReference type="Proteomes" id="UP001058074"/>
    </source>
</evidence>
<name>A0ACB5R763_9CLOT</name>
<protein>
    <submittedName>
        <fullName evidence="1">Uncharacterized protein</fullName>
    </submittedName>
</protein>
<gene>
    <name evidence="1" type="ORF">rsdtw13_00590</name>
</gene>
<evidence type="ECO:0000313" key="1">
    <source>
        <dbReference type="EMBL" id="GKX64801.1"/>
    </source>
</evidence>